<evidence type="ECO:0000256" key="1">
    <source>
        <dbReference type="SAM" id="MobiDB-lite"/>
    </source>
</evidence>
<name>A0A9P4UKU0_9PEZI</name>
<dbReference type="Proteomes" id="UP000799441">
    <property type="component" value="Unassembled WGS sequence"/>
</dbReference>
<feature type="region of interest" description="Disordered" evidence="1">
    <location>
        <begin position="253"/>
        <end position="276"/>
    </location>
</feature>
<keyword evidence="3" id="KW-1185">Reference proteome</keyword>
<evidence type="ECO:0000313" key="2">
    <source>
        <dbReference type="EMBL" id="KAF2719397.1"/>
    </source>
</evidence>
<dbReference type="OrthoDB" id="5429993at2759"/>
<feature type="compositionally biased region" description="Polar residues" evidence="1">
    <location>
        <begin position="32"/>
        <end position="44"/>
    </location>
</feature>
<comment type="caution">
    <text evidence="2">The sequence shown here is derived from an EMBL/GenBank/DDBJ whole genome shotgun (WGS) entry which is preliminary data.</text>
</comment>
<evidence type="ECO:0000313" key="3">
    <source>
        <dbReference type="Proteomes" id="UP000799441"/>
    </source>
</evidence>
<gene>
    <name evidence="2" type="ORF">K431DRAFT_228851</name>
</gene>
<protein>
    <submittedName>
        <fullName evidence="2">Uncharacterized protein</fullName>
    </submittedName>
</protein>
<dbReference type="AlphaFoldDB" id="A0A9P4UKU0"/>
<feature type="region of interest" description="Disordered" evidence="1">
    <location>
        <begin position="1"/>
        <end position="44"/>
    </location>
</feature>
<accession>A0A9P4UKU0</accession>
<sequence length="276" mass="31416">MLPPPRATSNTYQQHYSPVNSSLPKPPVPIRRSSQVQSETETDTPISTDVLLQQIELLQLSLLHQTSTETLLEYESSAFGELAQRHASLRKRHENLKDIESKQRKLRNIEALNAWCNDQSQFNESLAILCRVIQELCVLSESNSKFDEVVLVFSEWIGQSDSSDALLPLQQDWRASHASLALKLRSLQRLLQNLPPVPSDAKGTSLWRLSRCCSVHVDGMLRELDVLGRLERQMLKSHKARLDREIERYILTEPPSATQTPNDGSWIPMWETDGDP</sequence>
<proteinExistence type="predicted"/>
<reference evidence="2" key="1">
    <citation type="journal article" date="2020" name="Stud. Mycol.">
        <title>101 Dothideomycetes genomes: a test case for predicting lifestyles and emergence of pathogens.</title>
        <authorList>
            <person name="Haridas S."/>
            <person name="Albert R."/>
            <person name="Binder M."/>
            <person name="Bloem J."/>
            <person name="Labutti K."/>
            <person name="Salamov A."/>
            <person name="Andreopoulos B."/>
            <person name="Baker S."/>
            <person name="Barry K."/>
            <person name="Bills G."/>
            <person name="Bluhm B."/>
            <person name="Cannon C."/>
            <person name="Castanera R."/>
            <person name="Culley D."/>
            <person name="Daum C."/>
            <person name="Ezra D."/>
            <person name="Gonzalez J."/>
            <person name="Henrissat B."/>
            <person name="Kuo A."/>
            <person name="Liang C."/>
            <person name="Lipzen A."/>
            <person name="Lutzoni F."/>
            <person name="Magnuson J."/>
            <person name="Mondo S."/>
            <person name="Nolan M."/>
            <person name="Ohm R."/>
            <person name="Pangilinan J."/>
            <person name="Park H.-J."/>
            <person name="Ramirez L."/>
            <person name="Alfaro M."/>
            <person name="Sun H."/>
            <person name="Tritt A."/>
            <person name="Yoshinaga Y."/>
            <person name="Zwiers L.-H."/>
            <person name="Turgeon B."/>
            <person name="Goodwin S."/>
            <person name="Spatafora J."/>
            <person name="Crous P."/>
            <person name="Grigoriev I."/>
        </authorList>
    </citation>
    <scope>NUCLEOTIDE SEQUENCE</scope>
    <source>
        <strain evidence="2">CBS 116435</strain>
    </source>
</reference>
<dbReference type="EMBL" id="MU003812">
    <property type="protein sequence ID" value="KAF2719397.1"/>
    <property type="molecule type" value="Genomic_DNA"/>
</dbReference>
<organism evidence="2 3">
    <name type="scientific">Polychaeton citri CBS 116435</name>
    <dbReference type="NCBI Taxonomy" id="1314669"/>
    <lineage>
        <taxon>Eukaryota</taxon>
        <taxon>Fungi</taxon>
        <taxon>Dikarya</taxon>
        <taxon>Ascomycota</taxon>
        <taxon>Pezizomycotina</taxon>
        <taxon>Dothideomycetes</taxon>
        <taxon>Dothideomycetidae</taxon>
        <taxon>Capnodiales</taxon>
        <taxon>Capnodiaceae</taxon>
        <taxon>Polychaeton</taxon>
    </lineage>
</organism>
<feature type="compositionally biased region" description="Polar residues" evidence="1">
    <location>
        <begin position="7"/>
        <end position="23"/>
    </location>
</feature>